<evidence type="ECO:0000313" key="4">
    <source>
        <dbReference type="Proteomes" id="UP000654075"/>
    </source>
</evidence>
<sequence length="407" mass="44238">MNSCISACSKGNQWQRSLSILAKLEYPNAVQANIISQPGWPKADVISVNAALEACSAAGLWQASLRVFRDFCQDSLALVPDSWTYVRVISSCGQAHRWEAALRVLAEALGSAAVLRARDKGCKLIADTSLKGGEYRTPDTLQRCCNVALAALERALQWEQSVSLLRDMQCRRVAYDSISLNAATGSVAEEWQLAFSLLRVARSLKTADSITGNAVMHSCLKAGRWENALKLFAQSFEPGSVVGRRLPTQGTWDQDKLTSDEVSWATAVSACELAARRSATCPCPCPVWEPELAVTRSGSTENPKWWQHSFWLLTAMQAGRIVPDSGVLRCVIRSCGFGGSWRQSLSFFASQVAIGSPRVVDSDTNSCLPSLWSASAWVCEAHGEPRLQTLGGSLWPSRSCIAFAASE</sequence>
<organism evidence="3 4">
    <name type="scientific">Polarella glacialis</name>
    <name type="common">Dinoflagellate</name>
    <dbReference type="NCBI Taxonomy" id="89957"/>
    <lineage>
        <taxon>Eukaryota</taxon>
        <taxon>Sar</taxon>
        <taxon>Alveolata</taxon>
        <taxon>Dinophyceae</taxon>
        <taxon>Suessiales</taxon>
        <taxon>Suessiaceae</taxon>
        <taxon>Polarella</taxon>
    </lineage>
</organism>
<gene>
    <name evidence="3" type="ORF">PGLA1383_LOCUS29656</name>
</gene>
<dbReference type="PROSITE" id="PS51375">
    <property type="entry name" value="PPR"/>
    <property type="match status" value="1"/>
</dbReference>
<keyword evidence="1" id="KW-0677">Repeat</keyword>
<dbReference type="InterPro" id="IPR011990">
    <property type="entry name" value="TPR-like_helical_dom_sf"/>
</dbReference>
<evidence type="ECO:0000256" key="1">
    <source>
        <dbReference type="ARBA" id="ARBA00022737"/>
    </source>
</evidence>
<proteinExistence type="predicted"/>
<comment type="caution">
    <text evidence="3">The sequence shown here is derived from an EMBL/GenBank/DDBJ whole genome shotgun (WGS) entry which is preliminary data.</text>
</comment>
<dbReference type="Pfam" id="PF01535">
    <property type="entry name" value="PPR"/>
    <property type="match status" value="1"/>
</dbReference>
<evidence type="ECO:0008006" key="5">
    <source>
        <dbReference type="Google" id="ProtNLM"/>
    </source>
</evidence>
<dbReference type="EMBL" id="CAJNNV010025053">
    <property type="protein sequence ID" value="CAE8611846.1"/>
    <property type="molecule type" value="Genomic_DNA"/>
</dbReference>
<dbReference type="PANTHER" id="PTHR47447">
    <property type="entry name" value="OS03G0856100 PROTEIN"/>
    <property type="match status" value="1"/>
</dbReference>
<name>A0A813FEV0_POLGL</name>
<keyword evidence="4" id="KW-1185">Reference proteome</keyword>
<accession>A0A813FEV0</accession>
<protein>
    <recommendedName>
        <fullName evidence="5">Pentatricopeptide repeat-containing protein, chloroplastic</fullName>
    </recommendedName>
</protein>
<reference evidence="3" key="1">
    <citation type="submission" date="2021-02" db="EMBL/GenBank/DDBJ databases">
        <authorList>
            <person name="Dougan E. K."/>
            <person name="Rhodes N."/>
            <person name="Thang M."/>
            <person name="Chan C."/>
        </authorList>
    </citation>
    <scope>NUCLEOTIDE SEQUENCE</scope>
</reference>
<dbReference type="Gene3D" id="1.25.40.10">
    <property type="entry name" value="Tetratricopeptide repeat domain"/>
    <property type="match status" value="2"/>
</dbReference>
<dbReference type="PANTHER" id="PTHR47447:SF17">
    <property type="entry name" value="OS12G0638900 PROTEIN"/>
    <property type="match status" value="1"/>
</dbReference>
<dbReference type="InterPro" id="IPR002885">
    <property type="entry name" value="PPR_rpt"/>
</dbReference>
<evidence type="ECO:0000313" key="3">
    <source>
        <dbReference type="EMBL" id="CAE8611846.1"/>
    </source>
</evidence>
<feature type="non-terminal residue" evidence="3">
    <location>
        <position position="407"/>
    </location>
</feature>
<dbReference type="AlphaFoldDB" id="A0A813FEV0"/>
<dbReference type="OrthoDB" id="185373at2759"/>
<evidence type="ECO:0000256" key="2">
    <source>
        <dbReference type="PROSITE-ProRule" id="PRU00708"/>
    </source>
</evidence>
<feature type="repeat" description="PPR" evidence="2">
    <location>
        <begin position="208"/>
        <end position="242"/>
    </location>
</feature>
<dbReference type="Proteomes" id="UP000654075">
    <property type="component" value="Unassembled WGS sequence"/>
</dbReference>